<reference evidence="1" key="1">
    <citation type="journal article" date="2013" name="Environ. Microbiol.">
        <title>Microbiota from the distal guts of lean and obese adolescents exhibit partial functional redundancy besides clear differences in community structure.</title>
        <authorList>
            <person name="Ferrer M."/>
            <person name="Ruiz A."/>
            <person name="Lanza F."/>
            <person name="Haange S.B."/>
            <person name="Oberbach A."/>
            <person name="Till H."/>
            <person name="Bargiela R."/>
            <person name="Campoy C."/>
            <person name="Segura M.T."/>
            <person name="Richter M."/>
            <person name="von Bergen M."/>
            <person name="Seifert J."/>
            <person name="Suarez A."/>
        </authorList>
    </citation>
    <scope>NUCLEOTIDE SEQUENCE</scope>
</reference>
<feature type="non-terminal residue" evidence="1">
    <location>
        <position position="52"/>
    </location>
</feature>
<gene>
    <name evidence="1" type="ORF">OBE_13404</name>
</gene>
<proteinExistence type="predicted"/>
<protein>
    <submittedName>
        <fullName evidence="1">Transcriptional regulator, AraC family</fullName>
    </submittedName>
</protein>
<organism evidence="1">
    <name type="scientific">human gut metagenome</name>
    <dbReference type="NCBI Taxonomy" id="408170"/>
    <lineage>
        <taxon>unclassified sequences</taxon>
        <taxon>metagenomes</taxon>
        <taxon>organismal metagenomes</taxon>
    </lineage>
</organism>
<dbReference type="EMBL" id="AJWZ01009255">
    <property type="protein sequence ID" value="EKC51829.1"/>
    <property type="molecule type" value="Genomic_DNA"/>
</dbReference>
<dbReference type="AlphaFoldDB" id="K1S8S8"/>
<accession>K1S8S8</accession>
<name>K1S8S8_9ZZZZ</name>
<sequence length="52" mass="5872">MAETLYIKNMVCDRCIMAVRAVLTRCCGIEPLAVELGEVRLPRPLTEPEHET</sequence>
<evidence type="ECO:0000313" key="1">
    <source>
        <dbReference type="EMBL" id="EKC51829.1"/>
    </source>
</evidence>
<comment type="caution">
    <text evidence="1">The sequence shown here is derived from an EMBL/GenBank/DDBJ whole genome shotgun (WGS) entry which is preliminary data.</text>
</comment>